<accession>A0A0C3P455</accession>
<dbReference type="InParanoid" id="A0A0C3P455"/>
<sequence>MILSMVKSNALGWWWWCSHQWVSVSSKFALLSSCTWVCPKVPSPNVSFIWLTLYAR</sequence>
<name>A0A0C3P455_PISTI</name>
<reference evidence="2" key="2">
    <citation type="submission" date="2015-01" db="EMBL/GenBank/DDBJ databases">
        <title>Evolutionary Origins and Diversification of the Mycorrhizal Mutualists.</title>
        <authorList>
            <consortium name="DOE Joint Genome Institute"/>
            <consortium name="Mycorrhizal Genomics Consortium"/>
            <person name="Kohler A."/>
            <person name="Kuo A."/>
            <person name="Nagy L.G."/>
            <person name="Floudas D."/>
            <person name="Copeland A."/>
            <person name="Barry K.W."/>
            <person name="Cichocki N."/>
            <person name="Veneault-Fourrey C."/>
            <person name="LaButti K."/>
            <person name="Lindquist E.A."/>
            <person name="Lipzen A."/>
            <person name="Lundell T."/>
            <person name="Morin E."/>
            <person name="Murat C."/>
            <person name="Riley R."/>
            <person name="Ohm R."/>
            <person name="Sun H."/>
            <person name="Tunlid A."/>
            <person name="Henrissat B."/>
            <person name="Grigoriev I.V."/>
            <person name="Hibbett D.S."/>
            <person name="Martin F."/>
        </authorList>
    </citation>
    <scope>NUCLEOTIDE SEQUENCE [LARGE SCALE GENOMIC DNA]</scope>
    <source>
        <strain evidence="2">Marx 270</strain>
    </source>
</reference>
<dbReference type="AlphaFoldDB" id="A0A0C3P455"/>
<organism evidence="1 2">
    <name type="scientific">Pisolithus tinctorius Marx 270</name>
    <dbReference type="NCBI Taxonomy" id="870435"/>
    <lineage>
        <taxon>Eukaryota</taxon>
        <taxon>Fungi</taxon>
        <taxon>Dikarya</taxon>
        <taxon>Basidiomycota</taxon>
        <taxon>Agaricomycotina</taxon>
        <taxon>Agaricomycetes</taxon>
        <taxon>Agaricomycetidae</taxon>
        <taxon>Boletales</taxon>
        <taxon>Sclerodermatineae</taxon>
        <taxon>Pisolithaceae</taxon>
        <taxon>Pisolithus</taxon>
    </lineage>
</organism>
<protein>
    <submittedName>
        <fullName evidence="1">Uncharacterized protein</fullName>
    </submittedName>
</protein>
<reference evidence="1 2" key="1">
    <citation type="submission" date="2014-04" db="EMBL/GenBank/DDBJ databases">
        <authorList>
            <consortium name="DOE Joint Genome Institute"/>
            <person name="Kuo A."/>
            <person name="Kohler A."/>
            <person name="Costa M.D."/>
            <person name="Nagy L.G."/>
            <person name="Floudas D."/>
            <person name="Copeland A."/>
            <person name="Barry K.W."/>
            <person name="Cichocki N."/>
            <person name="Veneault-Fourrey C."/>
            <person name="LaButti K."/>
            <person name="Lindquist E.A."/>
            <person name="Lipzen A."/>
            <person name="Lundell T."/>
            <person name="Morin E."/>
            <person name="Murat C."/>
            <person name="Sun H."/>
            <person name="Tunlid A."/>
            <person name="Henrissat B."/>
            <person name="Grigoriev I.V."/>
            <person name="Hibbett D.S."/>
            <person name="Martin F."/>
            <person name="Nordberg H.P."/>
            <person name="Cantor M.N."/>
            <person name="Hua S.X."/>
        </authorList>
    </citation>
    <scope>NUCLEOTIDE SEQUENCE [LARGE SCALE GENOMIC DNA]</scope>
    <source>
        <strain evidence="1 2">Marx 270</strain>
    </source>
</reference>
<dbReference type="Proteomes" id="UP000054217">
    <property type="component" value="Unassembled WGS sequence"/>
</dbReference>
<proteinExistence type="predicted"/>
<dbReference type="HOGENOM" id="CLU_3015164_0_0_1"/>
<evidence type="ECO:0000313" key="2">
    <source>
        <dbReference type="Proteomes" id="UP000054217"/>
    </source>
</evidence>
<dbReference type="EMBL" id="KN831983">
    <property type="protein sequence ID" value="KIO02064.1"/>
    <property type="molecule type" value="Genomic_DNA"/>
</dbReference>
<keyword evidence="2" id="KW-1185">Reference proteome</keyword>
<evidence type="ECO:0000313" key="1">
    <source>
        <dbReference type="EMBL" id="KIO02064.1"/>
    </source>
</evidence>
<gene>
    <name evidence="1" type="ORF">M404DRAFT_711870</name>
</gene>